<proteinExistence type="predicted"/>
<protein>
    <recommendedName>
        <fullName evidence="4">DUF4428 domain-containing protein</fullName>
    </recommendedName>
</protein>
<feature type="domain" description="SHOCT" evidence="1">
    <location>
        <begin position="232"/>
        <end position="258"/>
    </location>
</feature>
<accession>B2TJU0</accession>
<organism evidence="3">
    <name type="scientific">Clostridium botulinum (strain Eklund 17B / Type B)</name>
    <dbReference type="NCBI Taxonomy" id="935198"/>
    <lineage>
        <taxon>Bacteria</taxon>
        <taxon>Bacillati</taxon>
        <taxon>Bacillota</taxon>
        <taxon>Clostridia</taxon>
        <taxon>Eubacteriales</taxon>
        <taxon>Clostridiaceae</taxon>
        <taxon>Clostridium</taxon>
    </lineage>
</organism>
<accession>U4P7U8</accession>
<feature type="domain" description="DUF4428" evidence="2">
    <location>
        <begin position="9"/>
        <end position="55"/>
    </location>
</feature>
<reference evidence="3" key="1">
    <citation type="submission" date="2009-06" db="EMBL/GenBank/DDBJ databases">
        <authorList>
            <consortium name="US DOE Joint Genome Institute (JGI-PGF)"/>
            <person name="Lucas S."/>
            <person name="Copeland A."/>
            <person name="Lapidus A."/>
            <person name="Glavina del Rio T."/>
            <person name="Dalin E."/>
            <person name="Tice H."/>
            <person name="Bruce D."/>
            <person name="Goodwin L."/>
            <person name="Pitluck S."/>
            <person name="Kyrpides N."/>
            <person name="Mavromatis K."/>
            <person name="Ivanova N."/>
            <person name="Saunders E."/>
            <person name="Brettin T."/>
            <person name="Detter J.C."/>
            <person name="Han C."/>
            <person name="Larimer F."/>
            <person name="Land M."/>
            <person name="Hauser L."/>
            <person name="Markowitz V."/>
            <person name="Cheng J.-F."/>
            <person name="Hugenholtz P."/>
            <person name="Woyke T."/>
            <person name="Wu D."/>
            <person name="Gronow S."/>
            <person name="Klenk H.-P."/>
            <person name="Eisen J.A."/>
        </authorList>
    </citation>
    <scope>NUCLEOTIDE SEQUENCE</scope>
    <source>
        <strain evidence="3">Eklund 17B</strain>
    </source>
</reference>
<evidence type="ECO:0000259" key="2">
    <source>
        <dbReference type="Pfam" id="PF14471"/>
    </source>
</evidence>
<dbReference type="Pfam" id="PF09851">
    <property type="entry name" value="SHOCT"/>
    <property type="match status" value="1"/>
</dbReference>
<evidence type="ECO:0000313" key="3">
    <source>
        <dbReference type="EMBL" id="ACD24721.1"/>
    </source>
</evidence>
<gene>
    <name evidence="3" type="ordered locus">CLL_A1479</name>
</gene>
<dbReference type="InterPro" id="IPR018649">
    <property type="entry name" value="SHOCT"/>
</dbReference>
<dbReference type="KEGG" id="cbk:CLL_A1479"/>
<evidence type="ECO:0008006" key="4">
    <source>
        <dbReference type="Google" id="ProtNLM"/>
    </source>
</evidence>
<sequence>MGFFSPSVICNICEQKVGLNRFKIQDGWICKKCFKKCGFNLNTPIMQFNSERIKSIMCNDEKTKEELTRFNTSKSIGSFLQIDENQCKIKIINSTQGQNAKFQIYNYEDILSCELFEDGINVTKGGLGRALVGGALVGDIGAIVGSVTGPKKTSKEFVGTLGVKVTVKDLTSPTIYIQIISRKTKTSSAVYQNGCRFADDILSTLSIIINKNMGNNVKQQETSYKTLDSATEIKKFKQLLDEGIITSEEFNAKKKQLLGI</sequence>
<name>B2TJU0_CLOBB</name>
<dbReference type="PATRIC" id="fig|935198.13.peg.1425"/>
<evidence type="ECO:0000259" key="1">
    <source>
        <dbReference type="Pfam" id="PF09851"/>
    </source>
</evidence>
<reference evidence="3" key="2">
    <citation type="submission" date="2009-08" db="EMBL/GenBank/DDBJ databases">
        <authorList>
            <person name="Shrivastava S."/>
            <person name="Brinkac L.M."/>
            <person name="Dodson R.J."/>
            <person name="Harkins D.M."/>
            <person name="Durkin A.S."/>
            <person name="Sutton G."/>
        </authorList>
    </citation>
    <scope>NUCLEOTIDE SEQUENCE</scope>
    <source>
        <strain evidence="3">Eklund 17B</strain>
    </source>
</reference>
<dbReference type="AlphaFoldDB" id="B2TJU0"/>
<dbReference type="HOGENOM" id="CLU_093409_0_0_9"/>
<dbReference type="InterPro" id="IPR027872">
    <property type="entry name" value="DUF4428"/>
</dbReference>
<dbReference type="Pfam" id="PF14471">
    <property type="entry name" value="DUF4428"/>
    <property type="match status" value="1"/>
</dbReference>
<dbReference type="EMBL" id="CP001056">
    <property type="protein sequence ID" value="ACD24721.1"/>
    <property type="molecule type" value="Genomic_DNA"/>
</dbReference>